<feature type="transmembrane region" description="Helical" evidence="7">
    <location>
        <begin position="110"/>
        <end position="131"/>
    </location>
</feature>
<dbReference type="InterPro" id="IPR007599">
    <property type="entry name" value="DER1"/>
</dbReference>
<dbReference type="InterPro" id="IPR035952">
    <property type="entry name" value="Rhomboid-like_sf"/>
</dbReference>
<feature type="compositionally biased region" description="Gly residues" evidence="8">
    <location>
        <begin position="259"/>
        <end position="268"/>
    </location>
</feature>
<evidence type="ECO:0000256" key="1">
    <source>
        <dbReference type="ARBA" id="ARBA00004477"/>
    </source>
</evidence>
<keyword evidence="3 7" id="KW-0812">Transmembrane</keyword>
<keyword evidence="10" id="KW-1185">Reference proteome</keyword>
<evidence type="ECO:0000256" key="4">
    <source>
        <dbReference type="ARBA" id="ARBA00022824"/>
    </source>
</evidence>
<comment type="function">
    <text evidence="7">May be involved in the degradation of misfolded endoplasmic reticulum (ER) luminal proteins.</text>
</comment>
<accession>A0AAD5HJA6</accession>
<feature type="transmembrane region" description="Helical" evidence="7">
    <location>
        <begin position="69"/>
        <end position="90"/>
    </location>
</feature>
<comment type="similarity">
    <text evidence="2 7">Belongs to the derlin family.</text>
</comment>
<dbReference type="GO" id="GO:0005789">
    <property type="term" value="C:endoplasmic reticulum membrane"/>
    <property type="evidence" value="ECO:0007669"/>
    <property type="project" value="UniProtKB-SubCell"/>
</dbReference>
<feature type="transmembrane region" description="Helical" evidence="7">
    <location>
        <begin position="31"/>
        <end position="57"/>
    </location>
</feature>
<evidence type="ECO:0000256" key="2">
    <source>
        <dbReference type="ARBA" id="ARBA00008917"/>
    </source>
</evidence>
<evidence type="ECO:0000256" key="5">
    <source>
        <dbReference type="ARBA" id="ARBA00022989"/>
    </source>
</evidence>
<dbReference type="Pfam" id="PF04511">
    <property type="entry name" value="DER1"/>
    <property type="match status" value="1"/>
</dbReference>
<dbReference type="RefSeq" id="XP_051449555.1">
    <property type="nucleotide sequence ID" value="XM_051584946.1"/>
</dbReference>
<feature type="transmembrane region" description="Helical" evidence="7">
    <location>
        <begin position="178"/>
        <end position="199"/>
    </location>
</feature>
<evidence type="ECO:0000313" key="10">
    <source>
        <dbReference type="Proteomes" id="UP001206595"/>
    </source>
</evidence>
<evidence type="ECO:0000256" key="8">
    <source>
        <dbReference type="SAM" id="MobiDB-lite"/>
    </source>
</evidence>
<dbReference type="Gene3D" id="1.20.1540.10">
    <property type="entry name" value="Rhomboid-like"/>
    <property type="match status" value="1"/>
</dbReference>
<gene>
    <name evidence="9" type="ORF">K450DRAFT_216861</name>
</gene>
<dbReference type="EMBL" id="MU620892">
    <property type="protein sequence ID" value="KAI8584551.1"/>
    <property type="molecule type" value="Genomic_DNA"/>
</dbReference>
<feature type="compositionally biased region" description="Low complexity" evidence="8">
    <location>
        <begin position="228"/>
        <end position="240"/>
    </location>
</feature>
<dbReference type="Proteomes" id="UP001206595">
    <property type="component" value="Unassembled WGS sequence"/>
</dbReference>
<evidence type="ECO:0000256" key="7">
    <source>
        <dbReference type="RuleBase" id="RU363059"/>
    </source>
</evidence>
<reference evidence="9" key="1">
    <citation type="submission" date="2021-06" db="EMBL/GenBank/DDBJ databases">
        <authorList>
            <consortium name="DOE Joint Genome Institute"/>
            <person name="Mondo S.J."/>
            <person name="Amses K.R."/>
            <person name="Simmons D.R."/>
            <person name="Longcore J.E."/>
            <person name="Seto K."/>
            <person name="Alves G.H."/>
            <person name="Bonds A.E."/>
            <person name="Quandt C.A."/>
            <person name="Davis W.J."/>
            <person name="Chang Y."/>
            <person name="Letcher P.M."/>
            <person name="Powell M.J."/>
            <person name="Kuo A."/>
            <person name="Labutti K."/>
            <person name="Pangilinan J."/>
            <person name="Andreopoulos W."/>
            <person name="Tritt A."/>
            <person name="Riley R."/>
            <person name="Hundley H."/>
            <person name="Johnson J."/>
            <person name="Lipzen A."/>
            <person name="Barry K."/>
            <person name="Berbee M.L."/>
            <person name="Buchler N.E."/>
            <person name="Grigoriev I.V."/>
            <person name="Spatafora J.W."/>
            <person name="Stajich J.E."/>
            <person name="James T.Y."/>
        </authorList>
    </citation>
    <scope>NUCLEOTIDE SEQUENCE</scope>
    <source>
        <strain evidence="9">AG</strain>
    </source>
</reference>
<keyword evidence="5 7" id="KW-1133">Transmembrane helix</keyword>
<organism evidence="9 10">
    <name type="scientific">Umbelopsis ramanniana AG</name>
    <dbReference type="NCBI Taxonomy" id="1314678"/>
    <lineage>
        <taxon>Eukaryota</taxon>
        <taxon>Fungi</taxon>
        <taxon>Fungi incertae sedis</taxon>
        <taxon>Mucoromycota</taxon>
        <taxon>Mucoromycotina</taxon>
        <taxon>Umbelopsidomycetes</taxon>
        <taxon>Umbelopsidales</taxon>
        <taxon>Umbelopsidaceae</taxon>
        <taxon>Umbelopsis</taxon>
    </lineage>
</organism>
<comment type="subcellular location">
    <subcellularLocation>
        <location evidence="1 7">Endoplasmic reticulum membrane</location>
        <topology evidence="1 7">Multi-pass membrane protein</topology>
    </subcellularLocation>
</comment>
<dbReference type="AlphaFoldDB" id="A0AAD5HJA6"/>
<feature type="region of interest" description="Disordered" evidence="8">
    <location>
        <begin position="228"/>
        <end position="268"/>
    </location>
</feature>
<evidence type="ECO:0000256" key="3">
    <source>
        <dbReference type="ARBA" id="ARBA00022692"/>
    </source>
</evidence>
<dbReference type="SUPFAM" id="SSF144091">
    <property type="entry name" value="Rhomboid-like"/>
    <property type="match status" value="1"/>
</dbReference>
<dbReference type="GO" id="GO:0006950">
    <property type="term" value="P:response to stress"/>
    <property type="evidence" value="ECO:0007669"/>
    <property type="project" value="UniProtKB-ARBA"/>
</dbReference>
<dbReference type="GeneID" id="75910296"/>
<comment type="caution">
    <text evidence="9">The sequence shown here is derived from an EMBL/GenBank/DDBJ whole genome shotgun (WGS) entry which is preliminary data.</text>
</comment>
<reference evidence="9" key="2">
    <citation type="journal article" date="2022" name="Proc. Natl. Acad. Sci. U.S.A.">
        <title>Diploid-dominant life cycles characterize the early evolution of Fungi.</title>
        <authorList>
            <person name="Amses K.R."/>
            <person name="Simmons D.R."/>
            <person name="Longcore J.E."/>
            <person name="Mondo S.J."/>
            <person name="Seto K."/>
            <person name="Jeronimo G.H."/>
            <person name="Bonds A.E."/>
            <person name="Quandt C.A."/>
            <person name="Davis W.J."/>
            <person name="Chang Y."/>
            <person name="Federici B.A."/>
            <person name="Kuo A."/>
            <person name="LaButti K."/>
            <person name="Pangilinan J."/>
            <person name="Andreopoulos W."/>
            <person name="Tritt A."/>
            <person name="Riley R."/>
            <person name="Hundley H."/>
            <person name="Johnson J."/>
            <person name="Lipzen A."/>
            <person name="Barry K."/>
            <person name="Lang B.F."/>
            <person name="Cuomo C.A."/>
            <person name="Buchler N.E."/>
            <person name="Grigoriev I.V."/>
            <person name="Spatafora J.W."/>
            <person name="Stajich J.E."/>
            <person name="James T.Y."/>
        </authorList>
    </citation>
    <scope>NUCLEOTIDE SEQUENCE</scope>
    <source>
        <strain evidence="9">AG</strain>
    </source>
</reference>
<protein>
    <recommendedName>
        <fullName evidence="7">Derlin</fullName>
    </recommendedName>
</protein>
<evidence type="ECO:0000256" key="6">
    <source>
        <dbReference type="ARBA" id="ARBA00023136"/>
    </source>
</evidence>
<sequence length="268" mass="30274">MPPYNAPNQRPPPPRNEIVEWFNDIPPVTRAILAASIVIPIAGTFGAVSMSNLLLIWKPVLEKFQLWRLVTCFFLYPIKLEWAFSLAYLYQFSAKLERDYFLGRTADYLYFILVTCAVQVIAAYFASNYVLSSGLSMAITYLWSQKNRGSQISFMFGVRFQAQYLPLVRVLYEFLVDMGRIPMASIIGWGAGYLYNFFVEEYPRAAGVRLLDTPNWLRSLFPHTTRNQGGFANNAGGASNVRVNPGPADQPSNSVFGGHQWGRGQRLG</sequence>
<keyword evidence="4 7" id="KW-0256">Endoplasmic reticulum</keyword>
<dbReference type="PANTHER" id="PTHR11009">
    <property type="entry name" value="DER1-LIKE PROTEIN, DERLIN"/>
    <property type="match status" value="1"/>
</dbReference>
<name>A0AAD5HJA6_UMBRA</name>
<keyword evidence="6 7" id="KW-0472">Membrane</keyword>
<proteinExistence type="inferred from homology"/>
<evidence type="ECO:0000313" key="9">
    <source>
        <dbReference type="EMBL" id="KAI8584551.1"/>
    </source>
</evidence>